<dbReference type="PANTHER" id="PTHR48081:SF8">
    <property type="entry name" value="ALPHA_BETA HYDROLASE FOLD-3 DOMAIN-CONTAINING PROTEIN-RELATED"/>
    <property type="match status" value="1"/>
</dbReference>
<evidence type="ECO:0000256" key="1">
    <source>
        <dbReference type="ARBA" id="ARBA00022801"/>
    </source>
</evidence>
<keyword evidence="4" id="KW-1185">Reference proteome</keyword>
<keyword evidence="1 3" id="KW-0378">Hydrolase</keyword>
<dbReference type="InterPro" id="IPR050300">
    <property type="entry name" value="GDXG_lipolytic_enzyme"/>
</dbReference>
<dbReference type="PANTHER" id="PTHR48081">
    <property type="entry name" value="AB HYDROLASE SUPERFAMILY PROTEIN C4A8.06C"/>
    <property type="match status" value="1"/>
</dbReference>
<dbReference type="InterPro" id="IPR029058">
    <property type="entry name" value="AB_hydrolase_fold"/>
</dbReference>
<dbReference type="Pfam" id="PF07859">
    <property type="entry name" value="Abhydrolase_3"/>
    <property type="match status" value="1"/>
</dbReference>
<reference evidence="3 4" key="1">
    <citation type="submission" date="2019-02" db="EMBL/GenBank/DDBJ databases">
        <title>Draft genome sequences of novel Actinobacteria.</title>
        <authorList>
            <person name="Sahin N."/>
            <person name="Ay H."/>
            <person name="Saygin H."/>
        </authorList>
    </citation>
    <scope>NUCLEOTIDE SEQUENCE [LARGE SCALE GENOMIC DNA]</scope>
    <source>
        <strain evidence="3 4">8K307</strain>
    </source>
</reference>
<dbReference type="SUPFAM" id="SSF53474">
    <property type="entry name" value="alpha/beta-Hydrolases"/>
    <property type="match status" value="1"/>
</dbReference>
<protein>
    <submittedName>
        <fullName evidence="3">Alpha/beta hydrolase</fullName>
    </submittedName>
</protein>
<dbReference type="EMBL" id="SMLB01000069">
    <property type="protein sequence ID" value="TDD64423.1"/>
    <property type="molecule type" value="Genomic_DNA"/>
</dbReference>
<dbReference type="AlphaFoldDB" id="A0A4R4ZYQ0"/>
<gene>
    <name evidence="3" type="ORF">E1262_28365</name>
</gene>
<dbReference type="InterPro" id="IPR013094">
    <property type="entry name" value="AB_hydrolase_3"/>
</dbReference>
<evidence type="ECO:0000313" key="4">
    <source>
        <dbReference type="Proteomes" id="UP000295217"/>
    </source>
</evidence>
<dbReference type="GO" id="GO:0016787">
    <property type="term" value="F:hydrolase activity"/>
    <property type="evidence" value="ECO:0007669"/>
    <property type="project" value="UniProtKB-KW"/>
</dbReference>
<comment type="caution">
    <text evidence="3">The sequence shown here is derived from an EMBL/GenBank/DDBJ whole genome shotgun (WGS) entry which is preliminary data.</text>
</comment>
<name>A0A4R4ZYQ0_9ACTN</name>
<organism evidence="3 4">
    <name type="scientific">Jiangella aurantiaca</name>
    <dbReference type="NCBI Taxonomy" id="2530373"/>
    <lineage>
        <taxon>Bacteria</taxon>
        <taxon>Bacillati</taxon>
        <taxon>Actinomycetota</taxon>
        <taxon>Actinomycetes</taxon>
        <taxon>Jiangellales</taxon>
        <taxon>Jiangellaceae</taxon>
        <taxon>Jiangella</taxon>
    </lineage>
</organism>
<dbReference type="OrthoDB" id="128186at2"/>
<proteinExistence type="predicted"/>
<dbReference type="Gene3D" id="3.40.50.1820">
    <property type="entry name" value="alpha/beta hydrolase"/>
    <property type="match status" value="1"/>
</dbReference>
<sequence length="342" mass="35887">MAPIISALSKCFDSLRSDMPIDPVIRDWLQTAPSFLPPDTGLSVPERRSRMKAAYVAAMAELVGADPRLAAVRVEDATVPYGSRGVRVRVYRPPLPDGDSVPAFVHLFGGGWWQSTFDGPDMIELCRRTALDAGVIVVQVDYALAPERPYPAALEEAYAVLGWLAGGVDGLPVDPGAIAVGGVSAGANLAAALCRLARDRGGPAIALQVLEVPALDATLELYDVSVLSALGSGDDSRPAPSLVEAWDGYVGSADRADPYVSPVRAADFAGLPAALILTAEFDPLWREGRAYGDALADAGVRVVSVTYGGQIHGAPSLSALSASSRAWRAQVSWALRTLPGGW</sequence>
<evidence type="ECO:0000313" key="3">
    <source>
        <dbReference type="EMBL" id="TDD64423.1"/>
    </source>
</evidence>
<evidence type="ECO:0000259" key="2">
    <source>
        <dbReference type="Pfam" id="PF07859"/>
    </source>
</evidence>
<feature type="domain" description="Alpha/beta hydrolase fold-3" evidence="2">
    <location>
        <begin position="105"/>
        <end position="314"/>
    </location>
</feature>
<dbReference type="Proteomes" id="UP000295217">
    <property type="component" value="Unassembled WGS sequence"/>
</dbReference>
<accession>A0A4R4ZYQ0</accession>